<dbReference type="OrthoDB" id="2445738at2"/>
<evidence type="ECO:0000313" key="1">
    <source>
        <dbReference type="EMBL" id="SES90864.1"/>
    </source>
</evidence>
<accession>A0A1I0AB04</accession>
<sequence>MQELAKKLQPFIPGNPSIKIVEDEYTTEVIDTHTKEVYGTVHINDGRFEGYDMEVDYDEEQEQTYNTPADVAKMLHTAALFVDTFIDREVHFSMLNEWSENNFMVTYEERDPKLGLLLPHTGCTLSFTRDGVLTTANIGQTDVELEYPTIKISDEEAKELLRKSDYLQLAIHFPDEGAEELELIYHTSHDIMGVGIDGRIETVSEFMDAEDLPAQRIPKVTPTETIEQMLGIPNSLIKKDGEEGSVIWVDPNAILDEDEEEEAVISIFDDNINHFSYCNLPFYQTENLTELPMEALMERALQFLELVVKNSNEKYVLEDPYQATEDGDEEIEDLDEFEDIDSEEDMDAFPDPEPTQMFTFYREHAGLRLEGFEAHIHVGLYTGIIRECSVTGLSDKQYQSLQNINTTPTISMEKAEQRIFAELEMKLARTVKYFDNPKIYTLSYTPEFPKTGGHIEKMNAHTGEISYVDTGILKEED</sequence>
<reference evidence="1 2" key="1">
    <citation type="submission" date="2016-10" db="EMBL/GenBank/DDBJ databases">
        <authorList>
            <person name="de Groot N.N."/>
        </authorList>
    </citation>
    <scope>NUCLEOTIDE SEQUENCE [LARGE SCALE GENOMIC DNA]</scope>
    <source>
        <strain evidence="1 2">IBRC-M 10780</strain>
    </source>
</reference>
<dbReference type="EMBL" id="FOHE01000003">
    <property type="protein sequence ID" value="SES90864.1"/>
    <property type="molecule type" value="Genomic_DNA"/>
</dbReference>
<proteinExistence type="predicted"/>
<evidence type="ECO:0000313" key="2">
    <source>
        <dbReference type="Proteomes" id="UP000198618"/>
    </source>
</evidence>
<dbReference type="RefSeq" id="WP_090867457.1">
    <property type="nucleotide sequence ID" value="NZ_FOHE01000003.1"/>
</dbReference>
<protein>
    <submittedName>
        <fullName evidence="1">Uncharacterized protein</fullName>
    </submittedName>
</protein>
<dbReference type="AlphaFoldDB" id="A0A1I0AB04"/>
<keyword evidence="2" id="KW-1185">Reference proteome</keyword>
<organism evidence="1 2">
    <name type="scientific">Oceanobacillus limi</name>
    <dbReference type="NCBI Taxonomy" id="930131"/>
    <lineage>
        <taxon>Bacteria</taxon>
        <taxon>Bacillati</taxon>
        <taxon>Bacillota</taxon>
        <taxon>Bacilli</taxon>
        <taxon>Bacillales</taxon>
        <taxon>Bacillaceae</taxon>
        <taxon>Oceanobacillus</taxon>
    </lineage>
</organism>
<name>A0A1I0AB04_9BACI</name>
<dbReference type="Proteomes" id="UP000198618">
    <property type="component" value="Unassembled WGS sequence"/>
</dbReference>
<gene>
    <name evidence="1" type="ORF">SAMN05216389_103139</name>
</gene>